<keyword evidence="3" id="KW-1185">Reference proteome</keyword>
<dbReference type="AlphaFoldDB" id="A0A5B7IZK8"/>
<organism evidence="2 3">
    <name type="scientific">Portunus trituberculatus</name>
    <name type="common">Swimming crab</name>
    <name type="synonym">Neptunus trituberculatus</name>
    <dbReference type="NCBI Taxonomy" id="210409"/>
    <lineage>
        <taxon>Eukaryota</taxon>
        <taxon>Metazoa</taxon>
        <taxon>Ecdysozoa</taxon>
        <taxon>Arthropoda</taxon>
        <taxon>Crustacea</taxon>
        <taxon>Multicrustacea</taxon>
        <taxon>Malacostraca</taxon>
        <taxon>Eumalacostraca</taxon>
        <taxon>Eucarida</taxon>
        <taxon>Decapoda</taxon>
        <taxon>Pleocyemata</taxon>
        <taxon>Brachyura</taxon>
        <taxon>Eubrachyura</taxon>
        <taxon>Portunoidea</taxon>
        <taxon>Portunidae</taxon>
        <taxon>Portuninae</taxon>
        <taxon>Portunus</taxon>
    </lineage>
</organism>
<reference evidence="2 3" key="1">
    <citation type="submission" date="2019-05" db="EMBL/GenBank/DDBJ databases">
        <title>Another draft genome of Portunus trituberculatus and its Hox gene families provides insights of decapod evolution.</title>
        <authorList>
            <person name="Jeong J.-H."/>
            <person name="Song I."/>
            <person name="Kim S."/>
            <person name="Choi T."/>
            <person name="Kim D."/>
            <person name="Ryu S."/>
            <person name="Kim W."/>
        </authorList>
    </citation>
    <scope>NUCLEOTIDE SEQUENCE [LARGE SCALE GENOMIC DNA]</scope>
    <source>
        <tissue evidence="2">Muscle</tissue>
    </source>
</reference>
<evidence type="ECO:0000256" key="1">
    <source>
        <dbReference type="SAM" id="MobiDB-lite"/>
    </source>
</evidence>
<feature type="compositionally biased region" description="Basic and acidic residues" evidence="1">
    <location>
        <begin position="1"/>
        <end position="13"/>
    </location>
</feature>
<evidence type="ECO:0000313" key="2">
    <source>
        <dbReference type="EMBL" id="MPC89960.1"/>
    </source>
</evidence>
<comment type="caution">
    <text evidence="2">The sequence shown here is derived from an EMBL/GenBank/DDBJ whole genome shotgun (WGS) entry which is preliminary data.</text>
</comment>
<accession>A0A5B7IZK8</accession>
<protein>
    <submittedName>
        <fullName evidence="2">Uncharacterized protein</fullName>
    </submittedName>
</protein>
<dbReference type="Proteomes" id="UP000324222">
    <property type="component" value="Unassembled WGS sequence"/>
</dbReference>
<dbReference type="EMBL" id="VSRR010082800">
    <property type="protein sequence ID" value="MPC89960.1"/>
    <property type="molecule type" value="Genomic_DNA"/>
</dbReference>
<feature type="region of interest" description="Disordered" evidence="1">
    <location>
        <begin position="1"/>
        <end position="34"/>
    </location>
</feature>
<name>A0A5B7IZK8_PORTR</name>
<sequence>MLLREVRGQEERGTQGPRDPGAKGPLPATPAHADGHMDLVRRLWVAGPPLGRRATRRDVRRHAFHGGVEAAAGSRPGG</sequence>
<evidence type="ECO:0000313" key="3">
    <source>
        <dbReference type="Proteomes" id="UP000324222"/>
    </source>
</evidence>
<gene>
    <name evidence="2" type="ORF">E2C01_084925</name>
</gene>
<proteinExistence type="predicted"/>